<dbReference type="Pfam" id="PF12802">
    <property type="entry name" value="MarR_2"/>
    <property type="match status" value="1"/>
</dbReference>
<dbReference type="InterPro" id="IPR000835">
    <property type="entry name" value="HTH_MarR-typ"/>
</dbReference>
<feature type="domain" description="HTH marR-type" evidence="1">
    <location>
        <begin position="33"/>
        <end position="129"/>
    </location>
</feature>
<dbReference type="STRING" id="1406858.GCA_000710895_02332"/>
<dbReference type="CDD" id="cd00090">
    <property type="entry name" value="HTH_ARSR"/>
    <property type="match status" value="1"/>
</dbReference>
<dbReference type="Gene3D" id="1.10.10.10">
    <property type="entry name" value="Winged helix-like DNA-binding domain superfamily/Winged helix DNA-binding domain"/>
    <property type="match status" value="1"/>
</dbReference>
<evidence type="ECO:0000259" key="1">
    <source>
        <dbReference type="SMART" id="SM00347"/>
    </source>
</evidence>
<reference evidence="2 3" key="1">
    <citation type="submission" date="2018-06" db="EMBL/GenBank/DDBJ databases">
        <authorList>
            <consortium name="Pathogen Informatics"/>
            <person name="Doyle S."/>
        </authorList>
    </citation>
    <scope>NUCLEOTIDE SEQUENCE [LARGE SCALE GENOMIC DNA]</scope>
    <source>
        <strain evidence="2 3">NCTC1934</strain>
    </source>
</reference>
<organism evidence="2 3">
    <name type="scientific">Nocardia otitidiscaviarum</name>
    <dbReference type="NCBI Taxonomy" id="1823"/>
    <lineage>
        <taxon>Bacteria</taxon>
        <taxon>Bacillati</taxon>
        <taxon>Actinomycetota</taxon>
        <taxon>Actinomycetes</taxon>
        <taxon>Mycobacteriales</taxon>
        <taxon>Nocardiaceae</taxon>
        <taxon>Nocardia</taxon>
    </lineage>
</organism>
<dbReference type="InterPro" id="IPR011991">
    <property type="entry name" value="ArsR-like_HTH"/>
</dbReference>
<protein>
    <submittedName>
        <fullName evidence="2">MarR family</fullName>
    </submittedName>
</protein>
<dbReference type="AlphaFoldDB" id="A0A378YGL2"/>
<dbReference type="Proteomes" id="UP000255467">
    <property type="component" value="Unassembled WGS sequence"/>
</dbReference>
<dbReference type="GO" id="GO:0003700">
    <property type="term" value="F:DNA-binding transcription factor activity"/>
    <property type="evidence" value="ECO:0007669"/>
    <property type="project" value="InterPro"/>
</dbReference>
<dbReference type="InterPro" id="IPR036388">
    <property type="entry name" value="WH-like_DNA-bd_sf"/>
</dbReference>
<gene>
    <name evidence="2" type="ORF">NCTC1934_02495</name>
</gene>
<dbReference type="OrthoDB" id="4485201at2"/>
<proteinExistence type="predicted"/>
<name>A0A378YGL2_9NOCA</name>
<dbReference type="SUPFAM" id="SSF46785">
    <property type="entry name" value="Winged helix' DNA-binding domain"/>
    <property type="match status" value="1"/>
</dbReference>
<accession>A0A378YGL2</accession>
<evidence type="ECO:0000313" key="3">
    <source>
        <dbReference type="Proteomes" id="UP000255467"/>
    </source>
</evidence>
<dbReference type="SMART" id="SM00347">
    <property type="entry name" value="HTH_MARR"/>
    <property type="match status" value="1"/>
</dbReference>
<sequence>MQHESGGASPELVAVHDELAWIVREIIAGRPAADGVPSFAQQSTLSYIARNPGCRATQLAEAFGVHRSTVSRQLRSCMDAGWVAAGEGSLHAGYPLTLTPAGRQALEAAVARDLTLLGERMTDWTSREISDFAAALRRFRHPHPTTGDEHA</sequence>
<keyword evidence="3" id="KW-1185">Reference proteome</keyword>
<evidence type="ECO:0000313" key="2">
    <source>
        <dbReference type="EMBL" id="SUA76326.1"/>
    </source>
</evidence>
<dbReference type="EMBL" id="UGRY01000002">
    <property type="protein sequence ID" value="SUA76326.1"/>
    <property type="molecule type" value="Genomic_DNA"/>
</dbReference>
<dbReference type="RefSeq" id="WP_051037756.1">
    <property type="nucleotide sequence ID" value="NZ_UGRY01000002.1"/>
</dbReference>
<dbReference type="InterPro" id="IPR036390">
    <property type="entry name" value="WH_DNA-bd_sf"/>
</dbReference>